<proteinExistence type="predicted"/>
<dbReference type="RefSeq" id="WP_254757784.1">
    <property type="nucleotide sequence ID" value="NZ_JANCLT010000002.1"/>
</dbReference>
<accession>A0AA41X7R1</accession>
<evidence type="ECO:0000313" key="2">
    <source>
        <dbReference type="Proteomes" id="UP001156102"/>
    </source>
</evidence>
<dbReference type="EMBL" id="JANCLT010000002">
    <property type="protein sequence ID" value="MCP8967875.1"/>
    <property type="molecule type" value="Genomic_DNA"/>
</dbReference>
<dbReference type="AlphaFoldDB" id="A0AA41X7R1"/>
<comment type="caution">
    <text evidence="1">The sequence shown here is derived from an EMBL/GenBank/DDBJ whole genome shotgun (WGS) entry which is preliminary data.</text>
</comment>
<evidence type="ECO:0000313" key="1">
    <source>
        <dbReference type="EMBL" id="MCP8967875.1"/>
    </source>
</evidence>
<keyword evidence="2" id="KW-1185">Reference proteome</keyword>
<protein>
    <submittedName>
        <fullName evidence="1">Uncharacterized protein</fullName>
    </submittedName>
</protein>
<sequence>MTVFVIFLLCLFLCFLAAVGALLWKTGRHISAYELLLKEEHYDEGLD</sequence>
<organism evidence="1 2">
    <name type="scientific">Ectobacillus ponti</name>
    <dbReference type="NCBI Taxonomy" id="2961894"/>
    <lineage>
        <taxon>Bacteria</taxon>
        <taxon>Bacillati</taxon>
        <taxon>Bacillota</taxon>
        <taxon>Bacilli</taxon>
        <taxon>Bacillales</taxon>
        <taxon>Bacillaceae</taxon>
        <taxon>Ectobacillus</taxon>
    </lineage>
</organism>
<name>A0AA41X7R1_9BACI</name>
<dbReference type="Proteomes" id="UP001156102">
    <property type="component" value="Unassembled WGS sequence"/>
</dbReference>
<reference evidence="1" key="1">
    <citation type="submission" date="2022-07" db="EMBL/GenBank/DDBJ databases">
        <authorList>
            <person name="Li W.-J."/>
            <person name="Deng Q.-Q."/>
        </authorList>
    </citation>
    <scope>NUCLEOTIDE SEQUENCE</scope>
    <source>
        <strain evidence="1">SYSU M60031</strain>
    </source>
</reference>
<gene>
    <name evidence="1" type="ORF">NK662_04895</name>
</gene>